<dbReference type="InterPro" id="IPR052920">
    <property type="entry name" value="DNA-binding_regulatory"/>
</dbReference>
<dbReference type="Proteomes" id="UP001332931">
    <property type="component" value="Unassembled WGS sequence"/>
</dbReference>
<feature type="transmembrane region" description="Helical" evidence="2">
    <location>
        <begin position="51"/>
        <end position="71"/>
    </location>
</feature>
<evidence type="ECO:0000313" key="4">
    <source>
        <dbReference type="EMBL" id="MEE6146493.1"/>
    </source>
</evidence>
<dbReference type="EMBL" id="JAZGJQ010000001">
    <property type="protein sequence ID" value="MEE6146493.1"/>
    <property type="molecule type" value="Genomic_DNA"/>
</dbReference>
<dbReference type="InterPro" id="IPR029058">
    <property type="entry name" value="AB_hydrolase_fold"/>
</dbReference>
<keyword evidence="2" id="KW-1133">Transmembrane helix</keyword>
<keyword evidence="4" id="KW-0378">Hydrolase</keyword>
<dbReference type="Pfam" id="PF02129">
    <property type="entry name" value="Peptidase_S15"/>
    <property type="match status" value="1"/>
</dbReference>
<keyword evidence="5" id="KW-1185">Reference proteome</keyword>
<dbReference type="PANTHER" id="PTHR43358:SF4">
    <property type="entry name" value="ALPHA_BETA HYDROLASE FOLD-1 DOMAIN-CONTAINING PROTEIN"/>
    <property type="match status" value="1"/>
</dbReference>
<keyword evidence="2" id="KW-0472">Membrane</keyword>
<evidence type="ECO:0000256" key="1">
    <source>
        <dbReference type="SAM" id="MobiDB-lite"/>
    </source>
</evidence>
<feature type="domain" description="Xaa-Pro dipeptidyl-peptidase-like" evidence="3">
    <location>
        <begin position="219"/>
        <end position="321"/>
    </location>
</feature>
<keyword evidence="2" id="KW-0812">Transmembrane</keyword>
<dbReference type="PANTHER" id="PTHR43358">
    <property type="entry name" value="ALPHA/BETA-HYDROLASE"/>
    <property type="match status" value="1"/>
</dbReference>
<organism evidence="4 5">
    <name type="scientific">Olsenella absiana</name>
    <dbReference type="NCBI Taxonomy" id="3115222"/>
    <lineage>
        <taxon>Bacteria</taxon>
        <taxon>Bacillati</taxon>
        <taxon>Actinomycetota</taxon>
        <taxon>Coriobacteriia</taxon>
        <taxon>Coriobacteriales</taxon>
        <taxon>Atopobiaceae</taxon>
        <taxon>Olsenella</taxon>
    </lineage>
</organism>
<sequence length="435" mass="47255">MARGKRRGGSGLEGTRPLSTPTAVSVAEVRRLPTNVLRKVEPQDKPSPLPLVRLAMSLLFLFLVAFAAWVIGWWPVTCLFCVLPFAGLVGARSVARRFARATLGRSDAVPSPGTPASPDAVPSPDGMAGTELGGFLADPADPRRTMLTAPLKAHLRERIERNRAAEARATAAWLARHGGPEEADVTSSDGCALHARVFRAEPTGADGRGSQRWVILLHDYRGSWEEVMPLVRRYVEAGFSAVVCDLRASGQSAGEWVGLGYLDSLDVVAWASWAVDEGARSVVLHGSGMGAAAALMAAGEQSLPEEVTAVVAENCYTDAWMAACCLYHALGLDVHPAMDLVRSYLRHQRGGYDIAAASPQEYLGDLRVGVLFLQGARDTLVPPYMSTLLWRRARELNPTLDHRIESFDKAGHLTLELAEPERYWHAVFDFLSRRV</sequence>
<dbReference type="RefSeq" id="WP_330957259.1">
    <property type="nucleotide sequence ID" value="NZ_JAZGJQ010000001.1"/>
</dbReference>
<dbReference type="GO" id="GO:0016787">
    <property type="term" value="F:hydrolase activity"/>
    <property type="evidence" value="ECO:0007669"/>
    <property type="project" value="UniProtKB-KW"/>
</dbReference>
<accession>A0ABU7R7C4</accession>
<reference evidence="4 5" key="1">
    <citation type="submission" date="2024-01" db="EMBL/GenBank/DDBJ databases">
        <title>Description of Olsenella sp. nov., isolated from pig feces.</title>
        <authorList>
            <person name="Chang Y.-H."/>
        </authorList>
    </citation>
    <scope>NUCLEOTIDE SEQUENCE [LARGE SCALE GENOMIC DNA]</scope>
    <source>
        <strain evidence="4 5">YH-ols2223</strain>
    </source>
</reference>
<evidence type="ECO:0000259" key="3">
    <source>
        <dbReference type="Pfam" id="PF02129"/>
    </source>
</evidence>
<feature type="region of interest" description="Disordered" evidence="1">
    <location>
        <begin position="1"/>
        <end position="23"/>
    </location>
</feature>
<protein>
    <submittedName>
        <fullName evidence="4">CocE/NonD family hydrolase</fullName>
    </submittedName>
</protein>
<proteinExistence type="predicted"/>
<gene>
    <name evidence="4" type="ORF">VXJ25_00565</name>
</gene>
<dbReference type="SUPFAM" id="SSF53474">
    <property type="entry name" value="alpha/beta-Hydrolases"/>
    <property type="match status" value="1"/>
</dbReference>
<evidence type="ECO:0000313" key="5">
    <source>
        <dbReference type="Proteomes" id="UP001332931"/>
    </source>
</evidence>
<dbReference type="Gene3D" id="3.40.50.1820">
    <property type="entry name" value="alpha/beta hydrolase"/>
    <property type="match status" value="1"/>
</dbReference>
<dbReference type="InterPro" id="IPR000383">
    <property type="entry name" value="Xaa-Pro-like_dom"/>
</dbReference>
<evidence type="ECO:0000256" key="2">
    <source>
        <dbReference type="SAM" id="Phobius"/>
    </source>
</evidence>
<name>A0ABU7R7C4_9ACTN</name>
<comment type="caution">
    <text evidence="4">The sequence shown here is derived from an EMBL/GenBank/DDBJ whole genome shotgun (WGS) entry which is preliminary data.</text>
</comment>